<organism evidence="1 2">
    <name type="scientific">Sphaeroforma arctica JP610</name>
    <dbReference type="NCBI Taxonomy" id="667725"/>
    <lineage>
        <taxon>Eukaryota</taxon>
        <taxon>Ichthyosporea</taxon>
        <taxon>Ichthyophonida</taxon>
        <taxon>Sphaeroforma</taxon>
    </lineage>
</organism>
<protein>
    <submittedName>
        <fullName evidence="1">Uncharacterized protein</fullName>
    </submittedName>
</protein>
<proteinExistence type="predicted"/>
<reference evidence="1 2" key="1">
    <citation type="submission" date="2011-02" db="EMBL/GenBank/DDBJ databases">
        <title>The Genome Sequence of Sphaeroforma arctica JP610.</title>
        <authorList>
            <consortium name="The Broad Institute Genome Sequencing Platform"/>
            <person name="Russ C."/>
            <person name="Cuomo C."/>
            <person name="Young S.K."/>
            <person name="Zeng Q."/>
            <person name="Gargeya S."/>
            <person name="Alvarado L."/>
            <person name="Berlin A."/>
            <person name="Chapman S.B."/>
            <person name="Chen Z."/>
            <person name="Freedman E."/>
            <person name="Gellesch M."/>
            <person name="Goldberg J."/>
            <person name="Griggs A."/>
            <person name="Gujja S."/>
            <person name="Heilman E."/>
            <person name="Heiman D."/>
            <person name="Howarth C."/>
            <person name="Mehta T."/>
            <person name="Neiman D."/>
            <person name="Pearson M."/>
            <person name="Roberts A."/>
            <person name="Saif S."/>
            <person name="Shea T."/>
            <person name="Shenoy N."/>
            <person name="Sisk P."/>
            <person name="Stolte C."/>
            <person name="Sykes S."/>
            <person name="White J."/>
            <person name="Yandava C."/>
            <person name="Burger G."/>
            <person name="Gray M.W."/>
            <person name="Holland P.W.H."/>
            <person name="King N."/>
            <person name="Lang F.B.F."/>
            <person name="Roger A.J."/>
            <person name="Ruiz-Trillo I."/>
            <person name="Haas B."/>
            <person name="Nusbaum C."/>
            <person name="Birren B."/>
        </authorList>
    </citation>
    <scope>NUCLEOTIDE SEQUENCE [LARGE SCALE GENOMIC DNA]</scope>
    <source>
        <strain evidence="1 2">JP610</strain>
    </source>
</reference>
<dbReference type="GeneID" id="25903331"/>
<dbReference type="EMBL" id="KQ241728">
    <property type="protein sequence ID" value="KNC84972.1"/>
    <property type="molecule type" value="Genomic_DNA"/>
</dbReference>
<sequence length="67" mass="7116">MTQVYAQCGAVVQFGWGILSDKGDLAAIDMHMLEANVGFGAVEDLPGRFAVRISVVATNILDESSMV</sequence>
<evidence type="ECO:0000313" key="1">
    <source>
        <dbReference type="EMBL" id="KNC84972.1"/>
    </source>
</evidence>
<evidence type="ECO:0000313" key="2">
    <source>
        <dbReference type="Proteomes" id="UP000054560"/>
    </source>
</evidence>
<dbReference type="AlphaFoldDB" id="A0A0L0G7F7"/>
<gene>
    <name evidence="1" type="ORF">SARC_02827</name>
</gene>
<name>A0A0L0G7F7_9EUKA</name>
<keyword evidence="2" id="KW-1185">Reference proteome</keyword>
<accession>A0A0L0G7F7</accession>
<dbReference type="RefSeq" id="XP_014158874.1">
    <property type="nucleotide sequence ID" value="XM_014303399.1"/>
</dbReference>
<dbReference type="Proteomes" id="UP000054560">
    <property type="component" value="Unassembled WGS sequence"/>
</dbReference>